<dbReference type="InterPro" id="IPR025392">
    <property type="entry name" value="DUF4124"/>
</dbReference>
<dbReference type="RefSeq" id="WP_416206050.1">
    <property type="nucleotide sequence ID" value="NZ_JBBKTX010000012.1"/>
</dbReference>
<keyword evidence="2" id="KW-0812">Transmembrane</keyword>
<dbReference type="EMBL" id="JBBKTX010000012">
    <property type="protein sequence ID" value="MFK4752924.1"/>
    <property type="molecule type" value="Genomic_DNA"/>
</dbReference>
<keyword evidence="2" id="KW-1133">Transmembrane helix</keyword>
<dbReference type="Pfam" id="PF13511">
    <property type="entry name" value="DUF4124"/>
    <property type="match status" value="1"/>
</dbReference>
<evidence type="ECO:0000256" key="2">
    <source>
        <dbReference type="SAM" id="Phobius"/>
    </source>
</evidence>
<protein>
    <submittedName>
        <fullName evidence="4">DUF4124 domain-containing protein</fullName>
    </submittedName>
</protein>
<evidence type="ECO:0000256" key="1">
    <source>
        <dbReference type="SAM" id="MobiDB-lite"/>
    </source>
</evidence>
<feature type="region of interest" description="Disordered" evidence="1">
    <location>
        <begin position="84"/>
        <end position="129"/>
    </location>
</feature>
<feature type="transmembrane region" description="Helical" evidence="2">
    <location>
        <begin position="26"/>
        <end position="45"/>
    </location>
</feature>
<sequence>MAPDNKCISADTECPVPDPDKDGYQWSLYHLALALLLLIVLAWGGNTQAEIYQWRDDNGRLHFSDEPPPSAGIDASKVELQPISEYTSAPEHKQGLSSSSSSSTSSGSASKAARAARVAAEQKRKALQQQRCDKYRRLYRNTSKSLTSDINYAVKKRDKKNTYRDKIREYCH</sequence>
<proteinExistence type="predicted"/>
<dbReference type="Proteomes" id="UP001620597">
    <property type="component" value="Unassembled WGS sequence"/>
</dbReference>
<feature type="domain" description="DUF4124" evidence="3">
    <location>
        <begin position="45"/>
        <end position="90"/>
    </location>
</feature>
<comment type="caution">
    <text evidence="4">The sequence shown here is derived from an EMBL/GenBank/DDBJ whole genome shotgun (WGS) entry which is preliminary data.</text>
</comment>
<gene>
    <name evidence="4" type="ORF">WG929_10935</name>
</gene>
<evidence type="ECO:0000259" key="3">
    <source>
        <dbReference type="Pfam" id="PF13511"/>
    </source>
</evidence>
<evidence type="ECO:0000313" key="4">
    <source>
        <dbReference type="EMBL" id="MFK4752924.1"/>
    </source>
</evidence>
<keyword evidence="2" id="KW-0472">Membrane</keyword>
<feature type="compositionally biased region" description="Low complexity" evidence="1">
    <location>
        <begin position="97"/>
        <end position="119"/>
    </location>
</feature>
<evidence type="ECO:0000313" key="5">
    <source>
        <dbReference type="Proteomes" id="UP001620597"/>
    </source>
</evidence>
<accession>A0ABW8NIX2</accession>
<reference evidence="4 5" key="1">
    <citation type="submission" date="2024-03" db="EMBL/GenBank/DDBJ databases">
        <title>High-quality draft genome sequence of Oceanobacter sp. wDCs-4.</title>
        <authorList>
            <person name="Dong C."/>
        </authorList>
    </citation>
    <scope>NUCLEOTIDE SEQUENCE [LARGE SCALE GENOMIC DNA]</scope>
    <source>
        <strain evidence="5">wDCs-4</strain>
    </source>
</reference>
<keyword evidence="5" id="KW-1185">Reference proteome</keyword>
<organism evidence="4 5">
    <name type="scientific">Oceanobacter antarcticus</name>
    <dbReference type="NCBI Taxonomy" id="3133425"/>
    <lineage>
        <taxon>Bacteria</taxon>
        <taxon>Pseudomonadati</taxon>
        <taxon>Pseudomonadota</taxon>
        <taxon>Gammaproteobacteria</taxon>
        <taxon>Oceanospirillales</taxon>
        <taxon>Oceanospirillaceae</taxon>
        <taxon>Oceanobacter</taxon>
    </lineage>
</organism>
<name>A0ABW8NIX2_9GAMM</name>